<evidence type="ECO:0000313" key="2">
    <source>
        <dbReference type="EMBL" id="JAD95172.1"/>
    </source>
</evidence>
<evidence type="ECO:0000256" key="1">
    <source>
        <dbReference type="SAM" id="SignalP"/>
    </source>
</evidence>
<keyword evidence="1" id="KW-0732">Signal</keyword>
<feature type="chain" id="PRO_5002046920" evidence="1">
    <location>
        <begin position="24"/>
        <end position="43"/>
    </location>
</feature>
<organism evidence="2">
    <name type="scientific">Arundo donax</name>
    <name type="common">Giant reed</name>
    <name type="synonym">Donax arundinaceus</name>
    <dbReference type="NCBI Taxonomy" id="35708"/>
    <lineage>
        <taxon>Eukaryota</taxon>
        <taxon>Viridiplantae</taxon>
        <taxon>Streptophyta</taxon>
        <taxon>Embryophyta</taxon>
        <taxon>Tracheophyta</taxon>
        <taxon>Spermatophyta</taxon>
        <taxon>Magnoliopsida</taxon>
        <taxon>Liliopsida</taxon>
        <taxon>Poales</taxon>
        <taxon>Poaceae</taxon>
        <taxon>PACMAD clade</taxon>
        <taxon>Arundinoideae</taxon>
        <taxon>Arundineae</taxon>
        <taxon>Arundo</taxon>
    </lineage>
</organism>
<reference evidence="2" key="1">
    <citation type="submission" date="2014-09" db="EMBL/GenBank/DDBJ databases">
        <authorList>
            <person name="Magalhaes I.L.F."/>
            <person name="Oliveira U."/>
            <person name="Santos F.R."/>
            <person name="Vidigal T.H.D.A."/>
            <person name="Brescovit A.D."/>
            <person name="Santos A.J."/>
        </authorList>
    </citation>
    <scope>NUCLEOTIDE SEQUENCE</scope>
    <source>
        <tissue evidence="2">Shoot tissue taken approximately 20 cm above the soil surface</tissue>
    </source>
</reference>
<feature type="signal peptide" evidence="1">
    <location>
        <begin position="1"/>
        <end position="23"/>
    </location>
</feature>
<proteinExistence type="predicted"/>
<dbReference type="AlphaFoldDB" id="A0A0A9EGL9"/>
<reference evidence="2" key="2">
    <citation type="journal article" date="2015" name="Data Brief">
        <title>Shoot transcriptome of the giant reed, Arundo donax.</title>
        <authorList>
            <person name="Barrero R.A."/>
            <person name="Guerrero F.D."/>
            <person name="Moolhuijzen P."/>
            <person name="Goolsby J.A."/>
            <person name="Tidwell J."/>
            <person name="Bellgard S.E."/>
            <person name="Bellgard M.I."/>
        </authorList>
    </citation>
    <scope>NUCLEOTIDE SEQUENCE</scope>
    <source>
        <tissue evidence="2">Shoot tissue taken approximately 20 cm above the soil surface</tissue>
    </source>
</reference>
<sequence>MRIVLALLWLTLLLSSWWKRVEIYQAPVIQEFEDFLSSINLPD</sequence>
<protein>
    <submittedName>
        <fullName evidence="2">Uncharacterized protein</fullName>
    </submittedName>
</protein>
<dbReference type="EMBL" id="GBRH01202723">
    <property type="protein sequence ID" value="JAD95172.1"/>
    <property type="molecule type" value="Transcribed_RNA"/>
</dbReference>
<name>A0A0A9EGL9_ARUDO</name>
<accession>A0A0A9EGL9</accession>